<evidence type="ECO:0000313" key="1">
    <source>
        <dbReference type="EMBL" id="AXC10394.1"/>
    </source>
</evidence>
<dbReference type="Proteomes" id="UP000253606">
    <property type="component" value="Chromosome"/>
</dbReference>
<gene>
    <name evidence="1" type="ORF">ACPOL_1043</name>
</gene>
<dbReference type="KEGG" id="abas:ACPOL_1043"/>
<organism evidence="1 2">
    <name type="scientific">Acidisarcina polymorpha</name>
    <dbReference type="NCBI Taxonomy" id="2211140"/>
    <lineage>
        <taxon>Bacteria</taxon>
        <taxon>Pseudomonadati</taxon>
        <taxon>Acidobacteriota</taxon>
        <taxon>Terriglobia</taxon>
        <taxon>Terriglobales</taxon>
        <taxon>Acidobacteriaceae</taxon>
        <taxon>Acidisarcina</taxon>
    </lineage>
</organism>
<evidence type="ECO:0000313" key="2">
    <source>
        <dbReference type="Proteomes" id="UP000253606"/>
    </source>
</evidence>
<sequence length="304" mass="33005">MSFALAMPAVAAQLSTDARSAIPKDIQQLIAVDYRAMQNSSAAMDLKNRILPPELKQMEEALKTSGLNANHDVDELAFASFRVSGVDGTRMVGIAQGEFDVPTIKANWLKKKVKYTKVRTNRVYPMGTSGMSVTFVNPTTMIFGSEEAVKSALDARDGVTSSLLNNNSMMESMQAVDTAAVWSVLDQEGTQFMMHSVLGQASQVTDYDTVKKRFLGSRYMMDFSNGVKFNLNVQTPDAFTAGTMASLLNAAALYKKMSGTDAEKQAIGNTTVKSDADNLEVNFSASDSQFVSLLQSPLFQAVVH</sequence>
<keyword evidence="2" id="KW-1185">Reference proteome</keyword>
<dbReference type="AlphaFoldDB" id="A0A2Z5FV67"/>
<dbReference type="EMBL" id="CP030840">
    <property type="protein sequence ID" value="AXC10394.1"/>
    <property type="molecule type" value="Genomic_DNA"/>
</dbReference>
<dbReference type="OrthoDB" id="111412at2"/>
<name>A0A2Z5FV67_9BACT</name>
<accession>A0A2Z5FV67</accession>
<reference evidence="1 2" key="1">
    <citation type="journal article" date="2018" name="Front. Microbiol.">
        <title>Hydrolytic Capabilities as a Key to Environmental Success: Chitinolytic and Cellulolytic Acidobacteria From Acidic Sub-arctic Soils and Boreal Peatlands.</title>
        <authorList>
            <person name="Belova S.E."/>
            <person name="Ravin N.V."/>
            <person name="Pankratov T.A."/>
            <person name="Rakitin A.L."/>
            <person name="Ivanova A.A."/>
            <person name="Beletsky A.V."/>
            <person name="Mardanov A.V."/>
            <person name="Sinninghe Damste J.S."/>
            <person name="Dedysh S.N."/>
        </authorList>
    </citation>
    <scope>NUCLEOTIDE SEQUENCE [LARGE SCALE GENOMIC DNA]</scope>
    <source>
        <strain evidence="1 2">SBC82</strain>
    </source>
</reference>
<protein>
    <submittedName>
        <fullName evidence="1">Uncharacterized protein</fullName>
    </submittedName>
</protein>
<proteinExistence type="predicted"/>